<evidence type="ECO:0000256" key="4">
    <source>
        <dbReference type="HAMAP-Rule" id="MF_00712"/>
    </source>
</evidence>
<evidence type="ECO:0000256" key="3">
    <source>
        <dbReference type="ARBA" id="ARBA00049026"/>
    </source>
</evidence>
<evidence type="ECO:0000256" key="2">
    <source>
        <dbReference type="ARBA" id="ARBA00023002"/>
    </source>
</evidence>
<dbReference type="RefSeq" id="WP_200760000.1">
    <property type="nucleotide sequence ID" value="NZ_AP023366.1"/>
</dbReference>
<dbReference type="NCBIfam" id="NF001696">
    <property type="entry name" value="PRK00451.1"/>
    <property type="match status" value="1"/>
</dbReference>
<keyword evidence="7" id="KW-1185">Reference proteome</keyword>
<dbReference type="PANTHER" id="PTHR42806">
    <property type="entry name" value="GLYCINE CLEAVAGE SYSTEM P-PROTEIN"/>
    <property type="match status" value="1"/>
</dbReference>
<comment type="subunit">
    <text evidence="4">The glycine cleavage system is composed of four proteins: P, T, L and H. In this organism, the P 'protein' is a heterodimer of two subunits.</text>
</comment>
<dbReference type="Gene3D" id="3.90.1150.10">
    <property type="entry name" value="Aspartate Aminotransferase, domain 1"/>
    <property type="match status" value="1"/>
</dbReference>
<comment type="function">
    <text evidence="1 4">The glycine cleavage system catalyzes the degradation of glycine. The P protein binds the alpha-amino group of glycine through its pyridoxal phosphate cofactor; CO(2) is released and the remaining methylamine moiety is then transferred to the lipoamide cofactor of the H protein.</text>
</comment>
<dbReference type="SUPFAM" id="SSF53383">
    <property type="entry name" value="PLP-dependent transferases"/>
    <property type="match status" value="1"/>
</dbReference>
<dbReference type="InterPro" id="IPR015424">
    <property type="entry name" value="PyrdxlP-dep_Trfase"/>
</dbReference>
<evidence type="ECO:0000313" key="7">
    <source>
        <dbReference type="Proteomes" id="UP000593802"/>
    </source>
</evidence>
<sequence length="449" mass="49638">MKSFGYIPNTASDRDKMMRSLGISSMEELFTDIPESVRLKKDLQLPPAWSEMELTRNFSKMAARNVNLEEYISFLGAGAYQHYIPAVVDALISRSEFYTAYTPYQPEISQGVLQAIFEYQTMFCELTGMDVANASMYDGASALAEAGIMACAATRRSKLLVSRAVHPEYRQVLRTYAYGQQIEVEEIKIANGLTDLADLEAKLTDNVAGVLVQYPNFFGSIEDIRTISELAHRQKALFVTAVNPIALGVLEAPGRFGADIVVAEGQPLGNPVAFGGPYLGMLATTKELVRRIPGRVVGQTKDLDGRRAFVLTLQAREQHIRREKASSNICSNQALNALAATIYLSYLGKKGLQQVAELNLQKAHYAQSKLVGVKGIEPIFNVPFFNEFAVKLPGNPDETNRKLLEAGIVGGYSLERSYPEYENGMLLAVTELRTKEEIDLLAERLEAIL</sequence>
<dbReference type="Proteomes" id="UP000593802">
    <property type="component" value="Chromosome"/>
</dbReference>
<comment type="similarity">
    <text evidence="4">Belongs to the GcvP family. N-terminal subunit subfamily.</text>
</comment>
<gene>
    <name evidence="4 6" type="primary">gcvPA</name>
    <name evidence="6" type="ORF">skT53_09260</name>
</gene>
<dbReference type="KEGG" id="eff:skT53_09260"/>
<proteinExistence type="inferred from homology"/>
<name>A0A7I8DDH4_9BACL</name>
<dbReference type="InterPro" id="IPR049315">
    <property type="entry name" value="GDC-P_N"/>
</dbReference>
<keyword evidence="2 4" id="KW-0560">Oxidoreductase</keyword>
<evidence type="ECO:0000259" key="5">
    <source>
        <dbReference type="Pfam" id="PF02347"/>
    </source>
</evidence>
<reference evidence="6 7" key="1">
    <citation type="submission" date="2020-08" db="EMBL/GenBank/DDBJ databases">
        <title>Complete Genome Sequence of Effusibacillus dendaii Strain skT53, Isolated from Farmland soil.</title>
        <authorList>
            <person name="Konishi T."/>
            <person name="Kawasaki H."/>
        </authorList>
    </citation>
    <scope>NUCLEOTIDE SEQUENCE [LARGE SCALE GENOMIC DNA]</scope>
    <source>
        <strain evidence="7">skT53</strain>
    </source>
</reference>
<dbReference type="CDD" id="cd00613">
    <property type="entry name" value="GDC-P"/>
    <property type="match status" value="1"/>
</dbReference>
<dbReference type="InterPro" id="IPR015422">
    <property type="entry name" value="PyrdxlP-dep_Trfase_small"/>
</dbReference>
<dbReference type="EMBL" id="AP023366">
    <property type="protein sequence ID" value="BCJ85941.1"/>
    <property type="molecule type" value="Genomic_DNA"/>
</dbReference>
<evidence type="ECO:0000313" key="6">
    <source>
        <dbReference type="EMBL" id="BCJ85941.1"/>
    </source>
</evidence>
<dbReference type="Gene3D" id="3.40.640.10">
    <property type="entry name" value="Type I PLP-dependent aspartate aminotransferase-like (Major domain)"/>
    <property type="match status" value="1"/>
</dbReference>
<dbReference type="InterPro" id="IPR023010">
    <property type="entry name" value="GcvPA"/>
</dbReference>
<dbReference type="InterPro" id="IPR015421">
    <property type="entry name" value="PyrdxlP-dep_Trfase_major"/>
</dbReference>
<dbReference type="AlphaFoldDB" id="A0A7I8DDH4"/>
<dbReference type="GO" id="GO:0009116">
    <property type="term" value="P:nucleoside metabolic process"/>
    <property type="evidence" value="ECO:0007669"/>
    <property type="project" value="InterPro"/>
</dbReference>
<accession>A0A7I8DDH4</accession>
<feature type="domain" description="Glycine cleavage system P-protein N-terminal" evidence="5">
    <location>
        <begin position="6"/>
        <end position="442"/>
    </location>
</feature>
<dbReference type="HAMAP" id="MF_00712">
    <property type="entry name" value="GcvPA"/>
    <property type="match status" value="1"/>
</dbReference>
<comment type="catalytic activity">
    <reaction evidence="3 4">
        <text>N(6)-[(R)-lipoyl]-L-lysyl-[glycine-cleavage complex H protein] + glycine + H(+) = N(6)-[(R)-S(8)-aminomethyldihydrolipoyl]-L-lysyl-[glycine-cleavage complex H protein] + CO2</text>
        <dbReference type="Rhea" id="RHEA:24304"/>
        <dbReference type="Rhea" id="RHEA-COMP:10494"/>
        <dbReference type="Rhea" id="RHEA-COMP:10495"/>
        <dbReference type="ChEBI" id="CHEBI:15378"/>
        <dbReference type="ChEBI" id="CHEBI:16526"/>
        <dbReference type="ChEBI" id="CHEBI:57305"/>
        <dbReference type="ChEBI" id="CHEBI:83099"/>
        <dbReference type="ChEBI" id="CHEBI:83143"/>
        <dbReference type="EC" id="1.4.4.2"/>
    </reaction>
</comment>
<dbReference type="GO" id="GO:0019464">
    <property type="term" value="P:glycine decarboxylation via glycine cleavage system"/>
    <property type="evidence" value="ECO:0007669"/>
    <property type="project" value="UniProtKB-UniRule"/>
</dbReference>
<evidence type="ECO:0000256" key="1">
    <source>
        <dbReference type="ARBA" id="ARBA00003788"/>
    </source>
</evidence>
<organism evidence="6 7">
    <name type="scientific">Effusibacillus dendaii</name>
    <dbReference type="NCBI Taxonomy" id="2743772"/>
    <lineage>
        <taxon>Bacteria</taxon>
        <taxon>Bacillati</taxon>
        <taxon>Bacillota</taxon>
        <taxon>Bacilli</taxon>
        <taxon>Bacillales</taxon>
        <taxon>Alicyclobacillaceae</taxon>
        <taxon>Effusibacillus</taxon>
    </lineage>
</organism>
<dbReference type="GO" id="GO:0004375">
    <property type="term" value="F:glycine dehydrogenase (decarboxylating) activity"/>
    <property type="evidence" value="ECO:0007669"/>
    <property type="project" value="UniProtKB-EC"/>
</dbReference>
<dbReference type="EC" id="1.4.4.2" evidence="4"/>
<dbReference type="Pfam" id="PF02347">
    <property type="entry name" value="GDC-P"/>
    <property type="match status" value="1"/>
</dbReference>
<dbReference type="PANTHER" id="PTHR42806:SF1">
    <property type="entry name" value="GLYCINE DEHYDROGENASE (DECARBOXYLATING)"/>
    <property type="match status" value="1"/>
</dbReference>
<dbReference type="PIRSF" id="PIRSF006815">
    <property type="entry name" value="GcvPA"/>
    <property type="match status" value="1"/>
</dbReference>
<dbReference type="InterPro" id="IPR020581">
    <property type="entry name" value="GDC_P"/>
</dbReference>
<protein>
    <recommendedName>
        <fullName evidence="4">Probable glycine dehydrogenase (decarboxylating) subunit 1</fullName>
        <ecNumber evidence="4">1.4.4.2</ecNumber>
    </recommendedName>
    <alternativeName>
        <fullName evidence="4">Glycine cleavage system P-protein subunit 1</fullName>
    </alternativeName>
    <alternativeName>
        <fullName evidence="4">Glycine decarboxylase subunit 1</fullName>
    </alternativeName>
    <alternativeName>
        <fullName evidence="4">Glycine dehydrogenase (aminomethyl-transferring) subunit 1</fullName>
    </alternativeName>
</protein>